<reference evidence="5 6" key="1">
    <citation type="submission" date="2019-03" db="EMBL/GenBank/DDBJ databases">
        <title>Single cell metagenomics reveals metabolic interactions within the superorganism composed of flagellate Streblomastix strix and complex community of Bacteroidetes bacteria on its surface.</title>
        <authorList>
            <person name="Treitli S.C."/>
            <person name="Kolisko M."/>
            <person name="Husnik F."/>
            <person name="Keeling P."/>
            <person name="Hampl V."/>
        </authorList>
    </citation>
    <scope>NUCLEOTIDE SEQUENCE [LARGE SCALE GENOMIC DNA]</scope>
    <source>
        <strain evidence="5">ST1C</strain>
    </source>
</reference>
<keyword evidence="2" id="KW-0507">mRNA processing</keyword>
<evidence type="ECO:0000313" key="6">
    <source>
        <dbReference type="Proteomes" id="UP000324800"/>
    </source>
</evidence>
<evidence type="ECO:0008006" key="7">
    <source>
        <dbReference type="Google" id="ProtNLM"/>
    </source>
</evidence>
<accession>A0A5J4PP03</accession>
<dbReference type="GO" id="GO:0045292">
    <property type="term" value="P:mRNA cis splicing, via spliceosome"/>
    <property type="evidence" value="ECO:0007669"/>
    <property type="project" value="TreeGrafter"/>
</dbReference>
<dbReference type="Proteomes" id="UP000324800">
    <property type="component" value="Unassembled WGS sequence"/>
</dbReference>
<dbReference type="PANTHER" id="PTHR12718">
    <property type="entry name" value="CELL CYCLE CONTROL PROTEIN CWF15"/>
    <property type="match status" value="1"/>
</dbReference>
<dbReference type="EMBL" id="SNRW01049342">
    <property type="protein sequence ID" value="KAA6311235.1"/>
    <property type="molecule type" value="Genomic_DNA"/>
</dbReference>
<feature type="non-terminal residue" evidence="5">
    <location>
        <position position="1"/>
    </location>
</feature>
<comment type="caution">
    <text evidence="5">The sequence shown here is derived from an EMBL/GenBank/DDBJ whole genome shotgun (WGS) entry which is preliminary data.</text>
</comment>
<dbReference type="Pfam" id="PF04889">
    <property type="entry name" value="Cwf_Cwc_15"/>
    <property type="match status" value="1"/>
</dbReference>
<name>A0A5J4PP03_9EUKA</name>
<sequence>EEEKKKIEEQQNAANLLRSNPLLQPKSEESNSFNVRPRWDEDVVFRNQARGDDDGQKRFINDTTRNDFHRKFLKKYIK</sequence>
<keyword evidence="3" id="KW-0508">mRNA splicing</keyword>
<feature type="compositionally biased region" description="Polar residues" evidence="4">
    <location>
        <begin position="10"/>
        <end position="22"/>
    </location>
</feature>
<dbReference type="AlphaFoldDB" id="A0A5J4PP03"/>
<evidence type="ECO:0000256" key="3">
    <source>
        <dbReference type="ARBA" id="ARBA00023187"/>
    </source>
</evidence>
<evidence type="ECO:0000313" key="5">
    <source>
        <dbReference type="EMBL" id="KAA6311235.1"/>
    </source>
</evidence>
<feature type="region of interest" description="Disordered" evidence="4">
    <location>
        <begin position="1"/>
        <end position="34"/>
    </location>
</feature>
<comment type="similarity">
    <text evidence="1">Belongs to the CWC15 family.</text>
</comment>
<dbReference type="PANTHER" id="PTHR12718:SF2">
    <property type="entry name" value="SPLICEOSOME-ASSOCIATED PROTEIN CWC15 HOMOLOG"/>
    <property type="match status" value="1"/>
</dbReference>
<protein>
    <recommendedName>
        <fullName evidence="7">Cwf15/Cwc15 cell cycle control protein</fullName>
    </recommendedName>
</protein>
<dbReference type="GO" id="GO:0071013">
    <property type="term" value="C:catalytic step 2 spliceosome"/>
    <property type="evidence" value="ECO:0007669"/>
    <property type="project" value="TreeGrafter"/>
</dbReference>
<dbReference type="InterPro" id="IPR006973">
    <property type="entry name" value="Cwf_Cwc_15"/>
</dbReference>
<evidence type="ECO:0000256" key="1">
    <source>
        <dbReference type="ARBA" id="ARBA00006644"/>
    </source>
</evidence>
<proteinExistence type="inferred from homology"/>
<gene>
    <name evidence="5" type="ORF">EZS28_056165</name>
</gene>
<evidence type="ECO:0000256" key="2">
    <source>
        <dbReference type="ARBA" id="ARBA00022664"/>
    </source>
</evidence>
<organism evidence="5 6">
    <name type="scientific">Streblomastix strix</name>
    <dbReference type="NCBI Taxonomy" id="222440"/>
    <lineage>
        <taxon>Eukaryota</taxon>
        <taxon>Metamonada</taxon>
        <taxon>Preaxostyla</taxon>
        <taxon>Oxymonadida</taxon>
        <taxon>Streblomastigidae</taxon>
        <taxon>Streblomastix</taxon>
    </lineage>
</organism>
<dbReference type="GO" id="GO:0003723">
    <property type="term" value="F:RNA binding"/>
    <property type="evidence" value="ECO:0007669"/>
    <property type="project" value="TreeGrafter"/>
</dbReference>
<evidence type="ECO:0000256" key="4">
    <source>
        <dbReference type="SAM" id="MobiDB-lite"/>
    </source>
</evidence>
<dbReference type="OrthoDB" id="30179at2759"/>